<keyword evidence="2" id="KW-0472">Membrane</keyword>
<reference evidence="3" key="1">
    <citation type="submission" date="2018-06" db="EMBL/GenBank/DDBJ databases">
        <authorList>
            <person name="Zhirakovskaya E."/>
        </authorList>
    </citation>
    <scope>NUCLEOTIDE SEQUENCE</scope>
</reference>
<evidence type="ECO:0000256" key="1">
    <source>
        <dbReference type="SAM" id="MobiDB-lite"/>
    </source>
</evidence>
<accession>A0A3B1DQT7</accession>
<organism evidence="3">
    <name type="scientific">hydrothermal vent metagenome</name>
    <dbReference type="NCBI Taxonomy" id="652676"/>
    <lineage>
        <taxon>unclassified sequences</taxon>
        <taxon>metagenomes</taxon>
        <taxon>ecological metagenomes</taxon>
    </lineage>
</organism>
<name>A0A3B1DQT7_9ZZZZ</name>
<sequence>MDWTNLLIGAAGLGTLCVVWALWLRISGRIDPEMRRRAEEGHKCGIPKDIDAPKPAPPTDHEDPA</sequence>
<feature type="region of interest" description="Disordered" evidence="1">
    <location>
        <begin position="38"/>
        <end position="65"/>
    </location>
</feature>
<gene>
    <name evidence="3" type="ORF">MNBD_PLANCTO03-2095</name>
</gene>
<protein>
    <submittedName>
        <fullName evidence="3">Uncharacterized protein</fullName>
    </submittedName>
</protein>
<evidence type="ECO:0000313" key="3">
    <source>
        <dbReference type="EMBL" id="VAX39233.1"/>
    </source>
</evidence>
<keyword evidence="2" id="KW-1133">Transmembrane helix</keyword>
<dbReference type="EMBL" id="UOGK01000211">
    <property type="protein sequence ID" value="VAX39233.1"/>
    <property type="molecule type" value="Genomic_DNA"/>
</dbReference>
<feature type="compositionally biased region" description="Basic and acidic residues" evidence="1">
    <location>
        <begin position="38"/>
        <end position="52"/>
    </location>
</feature>
<proteinExistence type="predicted"/>
<evidence type="ECO:0000256" key="2">
    <source>
        <dbReference type="SAM" id="Phobius"/>
    </source>
</evidence>
<feature type="transmembrane region" description="Helical" evidence="2">
    <location>
        <begin position="6"/>
        <end position="26"/>
    </location>
</feature>
<keyword evidence="2" id="KW-0812">Transmembrane</keyword>
<dbReference type="AlphaFoldDB" id="A0A3B1DQT7"/>